<evidence type="ECO:0000313" key="2">
    <source>
        <dbReference type="Proteomes" id="UP000626795"/>
    </source>
</evidence>
<proteinExistence type="predicted"/>
<keyword evidence="2" id="KW-1185">Reference proteome</keyword>
<dbReference type="EMBL" id="CABFLZ010000029">
    <property type="protein sequence ID" value="VTY06997.1"/>
    <property type="molecule type" value="Genomic_DNA"/>
</dbReference>
<reference evidence="1" key="1">
    <citation type="submission" date="2019-05" db="EMBL/GenBank/DDBJ databases">
        <authorList>
            <person name="Hibberd M."/>
        </authorList>
    </citation>
    <scope>NUCLEOTIDE SEQUENCE</scope>
    <source>
        <strain evidence="1">Neisseria_subflava_BgEED23</strain>
    </source>
</reference>
<dbReference type="AlphaFoldDB" id="A0A9X9SN32"/>
<dbReference type="PROSITE" id="PS51257">
    <property type="entry name" value="PROKAR_LIPOPROTEIN"/>
    <property type="match status" value="1"/>
</dbReference>
<name>A0A9X9SN32_NEISU</name>
<organism evidence="1 2">
    <name type="scientific">Neisseria subflava</name>
    <dbReference type="NCBI Taxonomy" id="28449"/>
    <lineage>
        <taxon>Bacteria</taxon>
        <taxon>Pseudomonadati</taxon>
        <taxon>Pseudomonadota</taxon>
        <taxon>Betaproteobacteria</taxon>
        <taxon>Neisseriales</taxon>
        <taxon>Neisseriaceae</taxon>
        <taxon>Neisseria</taxon>
    </lineage>
</organism>
<gene>
    <name evidence="1" type="ORF">ONOEEDHL_02197</name>
</gene>
<comment type="caution">
    <text evidence="1">The sequence shown here is derived from an EMBL/GenBank/DDBJ whole genome shotgun (WGS) entry which is preliminary data.</text>
</comment>
<dbReference type="Proteomes" id="UP000626795">
    <property type="component" value="Unassembled WGS sequence"/>
</dbReference>
<accession>A0A9X9SN32</accession>
<evidence type="ECO:0000313" key="1">
    <source>
        <dbReference type="EMBL" id="VTY06997.1"/>
    </source>
</evidence>
<dbReference type="RefSeq" id="WP_204788455.1">
    <property type="nucleotide sequence ID" value="NZ_CABFLZ010000029.1"/>
</dbReference>
<protein>
    <submittedName>
        <fullName evidence="1">Uncharacterized protein</fullName>
    </submittedName>
</protein>
<sequence length="156" mass="17219">MTRLPYSILTLAFVLAACGGIPSEQLEKARNGASLQELGLADTQWDKNEMKLAAVTTNEQLERASIAIIPFAHDKYQGKRVLLDGRNEVTGMLSSLSKNWGNQTNPYSHRYSSCYGATLFLGQMMVWGSTLNPQDGSNILQDYREQKDKCAALAAE</sequence>